<accession>A0A250XIS0</accession>
<evidence type="ECO:0000313" key="6">
    <source>
        <dbReference type="Proteomes" id="UP000232323"/>
    </source>
</evidence>
<keyword evidence="2" id="KW-0808">Transferase</keyword>
<evidence type="ECO:0000259" key="4">
    <source>
        <dbReference type="PROSITE" id="PS51186"/>
    </source>
</evidence>
<dbReference type="Proteomes" id="UP000232323">
    <property type="component" value="Unassembled WGS sequence"/>
</dbReference>
<evidence type="ECO:0000256" key="2">
    <source>
        <dbReference type="ARBA" id="ARBA00022679"/>
    </source>
</evidence>
<dbReference type="OrthoDB" id="5043642at2759"/>
<reference evidence="5 6" key="1">
    <citation type="submission" date="2017-08" db="EMBL/GenBank/DDBJ databases">
        <title>Acidophilic green algal genome provides insights into adaptation to an acidic environment.</title>
        <authorList>
            <person name="Hirooka S."/>
            <person name="Hirose Y."/>
            <person name="Kanesaki Y."/>
            <person name="Higuchi S."/>
            <person name="Fujiwara T."/>
            <person name="Onuma R."/>
            <person name="Era A."/>
            <person name="Ohbayashi R."/>
            <person name="Uzuka A."/>
            <person name="Nozaki H."/>
            <person name="Yoshikawa H."/>
            <person name="Miyagishima S.Y."/>
        </authorList>
    </citation>
    <scope>NUCLEOTIDE SEQUENCE [LARGE SCALE GENOMIC DNA]</scope>
    <source>
        <strain evidence="5 6">NIES-2499</strain>
    </source>
</reference>
<dbReference type="AlphaFoldDB" id="A0A250XIS0"/>
<dbReference type="PROSITE" id="PS51186">
    <property type="entry name" value="GNAT"/>
    <property type="match status" value="1"/>
</dbReference>
<protein>
    <recommendedName>
        <fullName evidence="4">N-acetyltransferase domain-containing protein</fullName>
    </recommendedName>
</protein>
<comment type="similarity">
    <text evidence="1">Belongs to the acetyltransferase family. GNAT subfamily.</text>
</comment>
<evidence type="ECO:0000256" key="3">
    <source>
        <dbReference type="ARBA" id="ARBA00023315"/>
    </source>
</evidence>
<sequence length="201" mass="23087">MRCNQNTVIEDSIVNLVPYRKEHVLQYNQWMSDPFLQETTESEPLSLDEEYDMQRSWSEDEDKCTFIILDCSLPDTPGTGQHGGRMAGDVNLFFNDPDERATAEIEVMVAEEQSRRKGISKRALQLFMAYAHTQLGVTLFRAKILESNSPSISLFSSLGYIEAKRVAVFKEVYMEYKVDTKEAIALQETAKAMVFKQYDQE</sequence>
<keyword evidence="6" id="KW-1185">Reference proteome</keyword>
<dbReference type="InterPro" id="IPR039135">
    <property type="entry name" value="NAT9-like"/>
</dbReference>
<gene>
    <name evidence="5" type="ORF">CEUSTIGMA_g10408.t1</name>
</gene>
<evidence type="ECO:0000256" key="1">
    <source>
        <dbReference type="ARBA" id="ARBA00009342"/>
    </source>
</evidence>
<dbReference type="InterPro" id="IPR016181">
    <property type="entry name" value="Acyl_CoA_acyltransferase"/>
</dbReference>
<name>A0A250XIS0_9CHLO</name>
<dbReference type="PANTHER" id="PTHR13256:SF16">
    <property type="entry name" value="ALPHA_BETA-TUBULIN-N-ACETYLTRANSFERASE 9"/>
    <property type="match status" value="1"/>
</dbReference>
<feature type="domain" description="N-acetyltransferase" evidence="4">
    <location>
        <begin position="14"/>
        <end position="179"/>
    </location>
</feature>
<dbReference type="InterPro" id="IPR000182">
    <property type="entry name" value="GNAT_dom"/>
</dbReference>
<dbReference type="SUPFAM" id="SSF55729">
    <property type="entry name" value="Acyl-CoA N-acyltransferases (Nat)"/>
    <property type="match status" value="1"/>
</dbReference>
<dbReference type="GO" id="GO:0008080">
    <property type="term" value="F:N-acetyltransferase activity"/>
    <property type="evidence" value="ECO:0007669"/>
    <property type="project" value="InterPro"/>
</dbReference>
<dbReference type="PANTHER" id="PTHR13256">
    <property type="entry name" value="N-ACETYLTRANSFERASE 9"/>
    <property type="match status" value="1"/>
</dbReference>
<dbReference type="EMBL" id="BEGY01000089">
    <property type="protein sequence ID" value="GAX82981.1"/>
    <property type="molecule type" value="Genomic_DNA"/>
</dbReference>
<dbReference type="Pfam" id="PF13302">
    <property type="entry name" value="Acetyltransf_3"/>
    <property type="match status" value="1"/>
</dbReference>
<proteinExistence type="inferred from homology"/>
<dbReference type="Gene3D" id="3.40.630.30">
    <property type="match status" value="1"/>
</dbReference>
<comment type="caution">
    <text evidence="5">The sequence shown here is derived from an EMBL/GenBank/DDBJ whole genome shotgun (WGS) entry which is preliminary data.</text>
</comment>
<dbReference type="STRING" id="1157962.A0A250XIS0"/>
<organism evidence="5 6">
    <name type="scientific">Chlamydomonas eustigma</name>
    <dbReference type="NCBI Taxonomy" id="1157962"/>
    <lineage>
        <taxon>Eukaryota</taxon>
        <taxon>Viridiplantae</taxon>
        <taxon>Chlorophyta</taxon>
        <taxon>core chlorophytes</taxon>
        <taxon>Chlorophyceae</taxon>
        <taxon>CS clade</taxon>
        <taxon>Chlamydomonadales</taxon>
        <taxon>Chlamydomonadaceae</taxon>
        <taxon>Chlamydomonas</taxon>
    </lineage>
</organism>
<evidence type="ECO:0000313" key="5">
    <source>
        <dbReference type="EMBL" id="GAX82981.1"/>
    </source>
</evidence>
<keyword evidence="3" id="KW-0012">Acyltransferase</keyword>